<sequence>MLRHSLLDRTRAAFAVALVAVSLGLPAIAQQTGTLSGTLKDAIGASIPNATIVLRNEETKVVRNVRGDAEGHFNASGLPAGTYTVEASAPGFALTTRQGVQLTASNTQDVTLTLKVGGANEQITVDAANANSIAAAYAVMDGVLDARSARTEVNSTYIQNYVAPTADYTEVLQNAPGTYSLNANGVGLGDAKMFFRGFSDGNYDITFDGIPWNDTNSPSHHSWAFFPSQFLGGVDFDRSPGSASTVGPTPFGGSINLLSKEMPDVQNIRGGISYGSFNTKLIDVNYDSGNFGGASKRNNVFIDVHHMDSDGYQTFNYQTRNAGALKYQFKFSENKILTGFASVLWLDSNTPNIKGPTRAQVAQYGDNYLLQNTDPTQANYYKYNFYHVPTDFEYVGYKQQLGHGWSLDTKPYTYSYNNKQNYAATPKKGTISDPNCATPVSGALPCGTDKLNSYRKYGEITSLSQVSRFGIFRVGMWYEWAATDRFQIPQDPITQADSPLPNFHEKFWTNSYQPYAEYEYHATNKLTLTGGLKFAHYTMDLKQYADNGSTVGSLNGAPYVRNNASYNSVLPSVDANYRIRPNWSVYGQFATGSVIPPSSVFDINQTSTSSSPAAVLKTLPDPSYAKSYQTGSVLKLHRLTMSADVYYVRFGNAYSAPSDPNFVNYTSQGDSVTKGFEGETNVYLTKGLSFFANGTAGTAKYVSQTVGGASNPNYNLWVASTPSDTESLGMTFQDKYLNLGIFNKRIGSMWNDGKYATPSASSGQSLNPVLGTNANQAVPIDPFNVTNMYVNFTMRRGSIFDQTKIRFSVNNLFDQHNITSVNPSGSVPLNRIGYAFTPASGDTLGLLPGRSFMVSFTIGLSPRQ</sequence>
<keyword evidence="15" id="KW-1185">Reference proteome</keyword>
<keyword evidence="7 10" id="KW-0472">Membrane</keyword>
<dbReference type="Gene3D" id="2.60.40.1120">
    <property type="entry name" value="Carboxypeptidase-like, regulatory domain"/>
    <property type="match status" value="1"/>
</dbReference>
<evidence type="ECO:0000256" key="4">
    <source>
        <dbReference type="ARBA" id="ARBA00022692"/>
    </source>
</evidence>
<keyword evidence="2" id="KW-0813">Transport</keyword>
<dbReference type="Proteomes" id="UP000321820">
    <property type="component" value="Chromosome"/>
</dbReference>
<protein>
    <submittedName>
        <fullName evidence="14">TonB-dependent receptor</fullName>
    </submittedName>
</protein>
<evidence type="ECO:0000256" key="9">
    <source>
        <dbReference type="ARBA" id="ARBA00023237"/>
    </source>
</evidence>
<evidence type="ECO:0000259" key="12">
    <source>
        <dbReference type="Pfam" id="PF00593"/>
    </source>
</evidence>
<comment type="subcellular location">
    <subcellularLocation>
        <location evidence="1">Cell outer membrane</location>
        <topology evidence="1">Multi-pass membrane protein</topology>
    </subcellularLocation>
</comment>
<dbReference type="GO" id="GO:0030246">
    <property type="term" value="F:carbohydrate binding"/>
    <property type="evidence" value="ECO:0007669"/>
    <property type="project" value="InterPro"/>
</dbReference>
<dbReference type="KEGG" id="talb:FTW19_00310"/>
<evidence type="ECO:0000256" key="3">
    <source>
        <dbReference type="ARBA" id="ARBA00022452"/>
    </source>
</evidence>
<dbReference type="SUPFAM" id="SSF49452">
    <property type="entry name" value="Starch-binding domain-like"/>
    <property type="match status" value="1"/>
</dbReference>
<name>A0A5B9E2Q1_9BACT</name>
<organism evidence="14 15">
    <name type="scientific">Terriglobus albidus</name>
    <dbReference type="NCBI Taxonomy" id="1592106"/>
    <lineage>
        <taxon>Bacteria</taxon>
        <taxon>Pseudomonadati</taxon>
        <taxon>Acidobacteriota</taxon>
        <taxon>Terriglobia</taxon>
        <taxon>Terriglobales</taxon>
        <taxon>Acidobacteriaceae</taxon>
        <taxon>Terriglobus</taxon>
    </lineage>
</organism>
<keyword evidence="8 14" id="KW-0675">Receptor</keyword>
<evidence type="ECO:0000256" key="7">
    <source>
        <dbReference type="ARBA" id="ARBA00023136"/>
    </source>
</evidence>
<dbReference type="GO" id="GO:0044718">
    <property type="term" value="P:siderophore transmembrane transport"/>
    <property type="evidence" value="ECO:0007669"/>
    <property type="project" value="TreeGrafter"/>
</dbReference>
<evidence type="ECO:0000256" key="8">
    <source>
        <dbReference type="ARBA" id="ARBA00023170"/>
    </source>
</evidence>
<dbReference type="InterPro" id="IPR037066">
    <property type="entry name" value="Plug_dom_sf"/>
</dbReference>
<dbReference type="PANTHER" id="PTHR30069:SF29">
    <property type="entry name" value="HEMOGLOBIN AND HEMOGLOBIN-HAPTOGLOBIN-BINDING PROTEIN 1-RELATED"/>
    <property type="match status" value="1"/>
</dbReference>
<dbReference type="Gene3D" id="2.40.170.20">
    <property type="entry name" value="TonB-dependent receptor, beta-barrel domain"/>
    <property type="match status" value="1"/>
</dbReference>
<dbReference type="AlphaFoldDB" id="A0A5B9E2Q1"/>
<dbReference type="InterPro" id="IPR012910">
    <property type="entry name" value="Plug_dom"/>
</dbReference>
<feature type="domain" description="TonB-dependent receptor plug" evidence="13">
    <location>
        <begin position="146"/>
        <end position="253"/>
    </location>
</feature>
<evidence type="ECO:0000256" key="5">
    <source>
        <dbReference type="ARBA" id="ARBA00022729"/>
    </source>
</evidence>
<keyword evidence="5 11" id="KW-0732">Signal</keyword>
<dbReference type="Pfam" id="PF07715">
    <property type="entry name" value="Plug"/>
    <property type="match status" value="1"/>
</dbReference>
<dbReference type="RefSeq" id="WP_147645721.1">
    <property type="nucleotide sequence ID" value="NZ_CP042806.1"/>
</dbReference>
<dbReference type="InterPro" id="IPR000531">
    <property type="entry name" value="Beta-barrel_TonB"/>
</dbReference>
<dbReference type="Gene3D" id="2.170.130.10">
    <property type="entry name" value="TonB-dependent receptor, plug domain"/>
    <property type="match status" value="1"/>
</dbReference>
<evidence type="ECO:0000313" key="15">
    <source>
        <dbReference type="Proteomes" id="UP000321820"/>
    </source>
</evidence>
<dbReference type="InterPro" id="IPR013784">
    <property type="entry name" value="Carb-bd-like_fold"/>
</dbReference>
<comment type="similarity">
    <text evidence="10">Belongs to the TonB-dependent receptor family.</text>
</comment>
<dbReference type="InterPro" id="IPR036942">
    <property type="entry name" value="Beta-barrel_TonB_sf"/>
</dbReference>
<dbReference type="GO" id="GO:0015344">
    <property type="term" value="F:siderophore uptake transmembrane transporter activity"/>
    <property type="evidence" value="ECO:0007669"/>
    <property type="project" value="TreeGrafter"/>
</dbReference>
<evidence type="ECO:0000256" key="6">
    <source>
        <dbReference type="ARBA" id="ARBA00023077"/>
    </source>
</evidence>
<keyword evidence="6 10" id="KW-0798">TonB box</keyword>
<evidence type="ECO:0000256" key="1">
    <source>
        <dbReference type="ARBA" id="ARBA00004571"/>
    </source>
</evidence>
<dbReference type="Pfam" id="PF00593">
    <property type="entry name" value="TonB_dep_Rec_b-barrel"/>
    <property type="match status" value="1"/>
</dbReference>
<dbReference type="OrthoDB" id="9760494at2"/>
<proteinExistence type="inferred from homology"/>
<evidence type="ECO:0000256" key="10">
    <source>
        <dbReference type="RuleBase" id="RU003357"/>
    </source>
</evidence>
<feature type="chain" id="PRO_5023093630" evidence="11">
    <location>
        <begin position="30"/>
        <end position="864"/>
    </location>
</feature>
<feature type="domain" description="TonB-dependent receptor-like beta-barrel" evidence="12">
    <location>
        <begin position="364"/>
        <end position="812"/>
    </location>
</feature>
<evidence type="ECO:0000256" key="11">
    <source>
        <dbReference type="SAM" id="SignalP"/>
    </source>
</evidence>
<dbReference type="Pfam" id="PF13620">
    <property type="entry name" value="CarboxypepD_reg"/>
    <property type="match status" value="1"/>
</dbReference>
<gene>
    <name evidence="14" type="ORF">FTW19_00310</name>
</gene>
<dbReference type="EMBL" id="CP042806">
    <property type="protein sequence ID" value="QEE26583.1"/>
    <property type="molecule type" value="Genomic_DNA"/>
</dbReference>
<keyword evidence="9" id="KW-0998">Cell outer membrane</keyword>
<dbReference type="InterPro" id="IPR039426">
    <property type="entry name" value="TonB-dep_rcpt-like"/>
</dbReference>
<evidence type="ECO:0000259" key="13">
    <source>
        <dbReference type="Pfam" id="PF07715"/>
    </source>
</evidence>
<keyword evidence="4" id="KW-0812">Transmembrane</keyword>
<feature type="signal peptide" evidence="11">
    <location>
        <begin position="1"/>
        <end position="29"/>
    </location>
</feature>
<dbReference type="GO" id="GO:0009279">
    <property type="term" value="C:cell outer membrane"/>
    <property type="evidence" value="ECO:0007669"/>
    <property type="project" value="UniProtKB-SubCell"/>
</dbReference>
<dbReference type="SUPFAM" id="SSF56935">
    <property type="entry name" value="Porins"/>
    <property type="match status" value="1"/>
</dbReference>
<accession>A0A5B9E2Q1</accession>
<evidence type="ECO:0000313" key="14">
    <source>
        <dbReference type="EMBL" id="QEE26583.1"/>
    </source>
</evidence>
<keyword evidence="3" id="KW-1134">Transmembrane beta strand</keyword>
<evidence type="ECO:0000256" key="2">
    <source>
        <dbReference type="ARBA" id="ARBA00022448"/>
    </source>
</evidence>
<dbReference type="PANTHER" id="PTHR30069">
    <property type="entry name" value="TONB-DEPENDENT OUTER MEMBRANE RECEPTOR"/>
    <property type="match status" value="1"/>
</dbReference>
<reference evidence="14 15" key="1">
    <citation type="submission" date="2019-08" db="EMBL/GenBank/DDBJ databases">
        <title>Complete genome sequence of Terriglobus albidus strain ORNL.</title>
        <authorList>
            <person name="Podar M."/>
        </authorList>
    </citation>
    <scope>NUCLEOTIDE SEQUENCE [LARGE SCALE GENOMIC DNA]</scope>
    <source>
        <strain evidence="14 15">ORNL</strain>
    </source>
</reference>